<dbReference type="GeneID" id="27315600"/>
<organism evidence="2 3">
    <name type="scientific">Verruconis gallopava</name>
    <dbReference type="NCBI Taxonomy" id="253628"/>
    <lineage>
        <taxon>Eukaryota</taxon>
        <taxon>Fungi</taxon>
        <taxon>Dikarya</taxon>
        <taxon>Ascomycota</taxon>
        <taxon>Pezizomycotina</taxon>
        <taxon>Dothideomycetes</taxon>
        <taxon>Pleosporomycetidae</taxon>
        <taxon>Venturiales</taxon>
        <taxon>Sympoventuriaceae</taxon>
        <taxon>Verruconis</taxon>
    </lineage>
</organism>
<protein>
    <recommendedName>
        <fullName evidence="1">Aminoglycoside phosphotransferase domain-containing protein</fullName>
    </recommendedName>
</protein>
<dbReference type="HOGENOM" id="CLU_019843_0_0_1"/>
<evidence type="ECO:0000313" key="2">
    <source>
        <dbReference type="EMBL" id="KIW00871.1"/>
    </source>
</evidence>
<reference evidence="2 3" key="1">
    <citation type="submission" date="2015-01" db="EMBL/GenBank/DDBJ databases">
        <title>The Genome Sequence of Ochroconis gallopava CBS43764.</title>
        <authorList>
            <consortium name="The Broad Institute Genomics Platform"/>
            <person name="Cuomo C."/>
            <person name="de Hoog S."/>
            <person name="Gorbushina A."/>
            <person name="Stielow B."/>
            <person name="Teixiera M."/>
            <person name="Abouelleil A."/>
            <person name="Chapman S.B."/>
            <person name="Priest M."/>
            <person name="Young S.K."/>
            <person name="Wortman J."/>
            <person name="Nusbaum C."/>
            <person name="Birren B."/>
        </authorList>
    </citation>
    <scope>NUCLEOTIDE SEQUENCE [LARGE SCALE GENOMIC DNA]</scope>
    <source>
        <strain evidence="2 3">CBS 43764</strain>
    </source>
</reference>
<dbReference type="Proteomes" id="UP000053259">
    <property type="component" value="Unassembled WGS sequence"/>
</dbReference>
<dbReference type="InterPro" id="IPR011009">
    <property type="entry name" value="Kinase-like_dom_sf"/>
</dbReference>
<dbReference type="STRING" id="253628.A0A0D1XF86"/>
<accession>A0A0D1XF86</accession>
<dbReference type="InterPro" id="IPR002575">
    <property type="entry name" value="Aminoglycoside_PTrfase"/>
</dbReference>
<proteinExistence type="predicted"/>
<gene>
    <name evidence="2" type="ORF">PV09_07627</name>
</gene>
<name>A0A0D1XF86_9PEZI</name>
<dbReference type="InterPro" id="IPR051678">
    <property type="entry name" value="AGP_Transferase"/>
</dbReference>
<dbReference type="SUPFAM" id="SSF56112">
    <property type="entry name" value="Protein kinase-like (PK-like)"/>
    <property type="match status" value="1"/>
</dbReference>
<dbReference type="PANTHER" id="PTHR21310">
    <property type="entry name" value="AMINOGLYCOSIDE PHOSPHOTRANSFERASE-RELATED-RELATED"/>
    <property type="match status" value="1"/>
</dbReference>
<dbReference type="InParanoid" id="A0A0D1XF86"/>
<dbReference type="OrthoDB" id="5210591at2759"/>
<dbReference type="PANTHER" id="PTHR21310:SF59">
    <property type="entry name" value="AMINOGLYCOSIDE PHOSPHOTRANSFERASE DOMAIN-CONTAINING PROTEIN"/>
    <property type="match status" value="1"/>
</dbReference>
<dbReference type="RefSeq" id="XP_016210740.1">
    <property type="nucleotide sequence ID" value="XM_016361414.1"/>
</dbReference>
<evidence type="ECO:0000259" key="1">
    <source>
        <dbReference type="Pfam" id="PF01636"/>
    </source>
</evidence>
<dbReference type="EMBL" id="KN847559">
    <property type="protein sequence ID" value="KIW00871.1"/>
    <property type="molecule type" value="Genomic_DNA"/>
</dbReference>
<keyword evidence="3" id="KW-1185">Reference proteome</keyword>
<dbReference type="AlphaFoldDB" id="A0A0D1XF86"/>
<dbReference type="Pfam" id="PF01636">
    <property type="entry name" value="APH"/>
    <property type="match status" value="1"/>
</dbReference>
<dbReference type="VEuPathDB" id="FungiDB:PV09_07627"/>
<feature type="domain" description="Aminoglycoside phosphotransferase" evidence="1">
    <location>
        <begin position="75"/>
        <end position="278"/>
    </location>
</feature>
<evidence type="ECO:0000313" key="3">
    <source>
        <dbReference type="Proteomes" id="UP000053259"/>
    </source>
</evidence>
<sequence>MCGMEVLPPDVAVVAFRSTNNGIRQFQTSMTTSSSSPEFSAFQKLLRQVYRDPTISLQQVERLRAHLHRLFILRTIDNTTFLLKCSPARDTRLLRHEYKSLETEARVLDLISSKTHVPVPRRLTLDSSSSNTIRTAYLLRSYITGSTLSDILPFLSASERADIDRSVGAYFHSLTEIQLRSFGSTSKVYENQGSDTWSQAFRMMLESALRDAEDLLISLPYDTIRYWAAAHKGVLDEVAEPRMVPMDAGKPSKIVLDERRKHVVGLLGFSNVVWGDPLLAGVFASASEAFWEGYGGQPTDNRGYRIRRLLYYVYRSVVSVATQYYRPSTEEEDFEARRTLTWALGQLAGQ</sequence>